<evidence type="ECO:0008006" key="4">
    <source>
        <dbReference type="Google" id="ProtNLM"/>
    </source>
</evidence>
<keyword evidence="1" id="KW-0812">Transmembrane</keyword>
<protein>
    <recommendedName>
        <fullName evidence="4">DUF1440 domain-containing protein</fullName>
    </recommendedName>
</protein>
<name>A0ABQ0H589_9HYPH</name>
<comment type="caution">
    <text evidence="2">The sequence shown here is derived from an EMBL/GenBank/DDBJ whole genome shotgun (WGS) entry which is preliminary data.</text>
</comment>
<keyword evidence="1" id="KW-1133">Transmembrane helix</keyword>
<feature type="transmembrane region" description="Helical" evidence="1">
    <location>
        <begin position="42"/>
        <end position="62"/>
    </location>
</feature>
<dbReference type="EMBL" id="BAAFZP010000002">
    <property type="protein sequence ID" value="GAB1584062.1"/>
    <property type="molecule type" value="Genomic_DNA"/>
</dbReference>
<gene>
    <name evidence="2" type="ORF">PPNSA23_40050</name>
</gene>
<reference evidence="2 3" key="1">
    <citation type="submission" date="2024-10" db="EMBL/GenBank/DDBJ databases">
        <title>Isolation, draft genome sequencing and identification of Phyllobacterium sp. NSA23, isolated from leaf soil.</title>
        <authorList>
            <person name="Akita H."/>
        </authorList>
    </citation>
    <scope>NUCLEOTIDE SEQUENCE [LARGE SCALE GENOMIC DNA]</scope>
    <source>
        <strain evidence="2 3">NSA23</strain>
    </source>
</reference>
<evidence type="ECO:0000313" key="3">
    <source>
        <dbReference type="Proteomes" id="UP001628091"/>
    </source>
</evidence>
<keyword evidence="1" id="KW-0472">Membrane</keyword>
<evidence type="ECO:0000313" key="2">
    <source>
        <dbReference type="EMBL" id="GAB1584062.1"/>
    </source>
</evidence>
<evidence type="ECO:0000256" key="1">
    <source>
        <dbReference type="SAM" id="Phobius"/>
    </source>
</evidence>
<sequence length="149" mass="16438">MAMTMAMRRVHQWLDVREKYPLPPREILDETLSSDDEEGARVGTLAAHFGFGALMGAIFALLPPRGGALYGVGVWGLSYLGWIPAAGILAPAWRHPAHRNALMIAAHLMWGTALARLLRELEAAEREAFGRPSAATDLNLELQERGRKR</sequence>
<dbReference type="Proteomes" id="UP001628091">
    <property type="component" value="Unassembled WGS sequence"/>
</dbReference>
<proteinExistence type="predicted"/>
<organism evidence="2 3">
    <name type="scientific">Phyllobacterium phragmitis</name>
    <dbReference type="NCBI Taxonomy" id="2670329"/>
    <lineage>
        <taxon>Bacteria</taxon>
        <taxon>Pseudomonadati</taxon>
        <taxon>Pseudomonadota</taxon>
        <taxon>Alphaproteobacteria</taxon>
        <taxon>Hyphomicrobiales</taxon>
        <taxon>Phyllobacteriaceae</taxon>
        <taxon>Phyllobacterium</taxon>
    </lineage>
</organism>
<keyword evidence="3" id="KW-1185">Reference proteome</keyword>
<dbReference type="RefSeq" id="WP_407866560.1">
    <property type="nucleotide sequence ID" value="NZ_BAAFZP010000002.1"/>
</dbReference>
<accession>A0ABQ0H589</accession>
<feature type="transmembrane region" description="Helical" evidence="1">
    <location>
        <begin position="68"/>
        <end position="89"/>
    </location>
</feature>